<proteinExistence type="predicted"/>
<name>A0ABY5XDA8_ERWPY</name>
<keyword evidence="2" id="KW-1185">Reference proteome</keyword>
<gene>
    <name evidence="1" type="ORF">NYP84_08610</name>
</gene>
<evidence type="ECO:0000313" key="1">
    <source>
        <dbReference type="EMBL" id="UWS35187.1"/>
    </source>
</evidence>
<accession>A0ABY5XDA8</accession>
<sequence length="89" mass="9654">MRIARFIRLSYRNNYACFGPVTHLSDMNIWQDGLALTDASADERVTAAAKLIITGLSQSGFKIETLDKTLPGSAHCQAVGKSRQNRGAG</sequence>
<organism evidence="1 2">
    <name type="scientific">Erwinia pyrifoliae</name>
    <dbReference type="NCBI Taxonomy" id="79967"/>
    <lineage>
        <taxon>Bacteria</taxon>
        <taxon>Pseudomonadati</taxon>
        <taxon>Pseudomonadota</taxon>
        <taxon>Gammaproteobacteria</taxon>
        <taxon>Enterobacterales</taxon>
        <taxon>Erwiniaceae</taxon>
        <taxon>Erwinia</taxon>
    </lineage>
</organism>
<evidence type="ECO:0000313" key="2">
    <source>
        <dbReference type="Proteomes" id="UP001058553"/>
    </source>
</evidence>
<dbReference type="Proteomes" id="UP001058553">
    <property type="component" value="Chromosome"/>
</dbReference>
<protein>
    <submittedName>
        <fullName evidence="1">Uncharacterized protein</fullName>
    </submittedName>
</protein>
<reference evidence="1" key="1">
    <citation type="submission" date="2022-07" db="EMBL/GenBank/DDBJ databases">
        <title>Genetic diversity of Erwinia pyrifoliae.</title>
        <authorList>
            <person name="Park D.S."/>
            <person name="Ham H."/>
        </authorList>
    </citation>
    <scope>NUCLEOTIDE SEQUENCE</scope>
    <source>
        <strain evidence="1">CP201486</strain>
    </source>
</reference>
<dbReference type="GeneID" id="92236969"/>
<dbReference type="RefSeq" id="WP_012668180.1">
    <property type="nucleotide sequence ID" value="NZ_CP023567.1"/>
</dbReference>
<dbReference type="EMBL" id="CP103445">
    <property type="protein sequence ID" value="UWS35187.1"/>
    <property type="molecule type" value="Genomic_DNA"/>
</dbReference>